<sequence length="171" mass="19567">MFHKYLKLVIAALVTVLAVLQFIDENIGNGILLLLLAGIFVFLYFKNEILLLAFLQMRKQNLEGTEKWLNKIKKPEMALITSQQAYFYYLQGLMVVQRNMTQGEKLLKKALGLGLRMGHDVAMAKLNLAGIAMSKRRKREATTLLNEAKKLDKHGMLADQIKLMKDQMKKI</sequence>
<organism evidence="2 3">
    <name type="scientific">Wenyingzhuangia heitensis</name>
    <dbReference type="NCBI Taxonomy" id="1487859"/>
    <lineage>
        <taxon>Bacteria</taxon>
        <taxon>Pseudomonadati</taxon>
        <taxon>Bacteroidota</taxon>
        <taxon>Flavobacteriia</taxon>
        <taxon>Flavobacteriales</taxon>
        <taxon>Flavobacteriaceae</taxon>
        <taxon>Wenyingzhuangia</taxon>
    </lineage>
</organism>
<keyword evidence="1" id="KW-1133">Transmembrane helix</keyword>
<accession>A0ABX0UAT7</accession>
<evidence type="ECO:0000256" key="1">
    <source>
        <dbReference type="SAM" id="Phobius"/>
    </source>
</evidence>
<gene>
    <name evidence="2" type="ORF">FHR24_001374</name>
</gene>
<name>A0ABX0UAT7_9FLAO</name>
<proteinExistence type="predicted"/>
<dbReference type="RefSeq" id="WP_167185861.1">
    <property type="nucleotide sequence ID" value="NZ_JAASQL010000001.1"/>
</dbReference>
<comment type="caution">
    <text evidence="2">The sequence shown here is derived from an EMBL/GenBank/DDBJ whole genome shotgun (WGS) entry which is preliminary data.</text>
</comment>
<keyword evidence="1" id="KW-0812">Transmembrane</keyword>
<evidence type="ECO:0008006" key="4">
    <source>
        <dbReference type="Google" id="ProtNLM"/>
    </source>
</evidence>
<evidence type="ECO:0000313" key="2">
    <source>
        <dbReference type="EMBL" id="NIJ44935.1"/>
    </source>
</evidence>
<protein>
    <recommendedName>
        <fullName evidence="4">DUF2892 domain-containing protein</fullName>
    </recommendedName>
</protein>
<keyword evidence="1" id="KW-0472">Membrane</keyword>
<dbReference type="EMBL" id="JAASQL010000001">
    <property type="protein sequence ID" value="NIJ44935.1"/>
    <property type="molecule type" value="Genomic_DNA"/>
</dbReference>
<dbReference type="Proteomes" id="UP000745859">
    <property type="component" value="Unassembled WGS sequence"/>
</dbReference>
<feature type="transmembrane region" description="Helical" evidence="1">
    <location>
        <begin position="31"/>
        <end position="55"/>
    </location>
</feature>
<evidence type="ECO:0000313" key="3">
    <source>
        <dbReference type="Proteomes" id="UP000745859"/>
    </source>
</evidence>
<reference evidence="2 3" key="1">
    <citation type="submission" date="2020-03" db="EMBL/GenBank/DDBJ databases">
        <title>Genomic Encyclopedia of Type Strains, Phase IV (KMG-IV): sequencing the most valuable type-strain genomes for metagenomic binning, comparative biology and taxonomic classification.</title>
        <authorList>
            <person name="Goeker M."/>
        </authorList>
    </citation>
    <scope>NUCLEOTIDE SEQUENCE [LARGE SCALE GENOMIC DNA]</scope>
    <source>
        <strain evidence="2 3">DSM 101599</strain>
    </source>
</reference>
<dbReference type="SUPFAM" id="SSF81901">
    <property type="entry name" value="HCP-like"/>
    <property type="match status" value="1"/>
</dbReference>
<keyword evidence="3" id="KW-1185">Reference proteome</keyword>